<gene>
    <name evidence="1" type="ORF">AYI69_g2824</name>
</gene>
<keyword evidence="2" id="KW-1185">Reference proteome</keyword>
<sequence>MNIINCRKLVPLPSRLAAIDMNIPLTSSSTSLPTNSGSWLTRDGRKVDSCEHSLLLSTSGFTSRQASTIGAKSS</sequence>
<reference evidence="2" key="1">
    <citation type="submission" date="2017-01" db="EMBL/GenBank/DDBJ databases">
        <authorList>
            <person name="Wang Y."/>
            <person name="White M."/>
            <person name="Kvist S."/>
            <person name="Moncalvo J.-M."/>
        </authorList>
    </citation>
    <scope>NUCLEOTIDE SEQUENCE [LARGE SCALE GENOMIC DNA]</scope>
    <source>
        <strain evidence="2">ID-206-W2</strain>
    </source>
</reference>
<dbReference type="EMBL" id="LSSM01000864">
    <property type="protein sequence ID" value="OMJ27732.1"/>
    <property type="molecule type" value="Genomic_DNA"/>
</dbReference>
<dbReference type="AlphaFoldDB" id="A0A1R1YLF3"/>
<dbReference type="Proteomes" id="UP000187429">
    <property type="component" value="Unassembled WGS sequence"/>
</dbReference>
<evidence type="ECO:0000313" key="1">
    <source>
        <dbReference type="EMBL" id="OMJ27732.1"/>
    </source>
</evidence>
<protein>
    <submittedName>
        <fullName evidence="1">Uncharacterized protein</fullName>
    </submittedName>
</protein>
<evidence type="ECO:0000313" key="2">
    <source>
        <dbReference type="Proteomes" id="UP000187429"/>
    </source>
</evidence>
<name>A0A1R1YLF3_9FUNG</name>
<comment type="caution">
    <text evidence="1">The sequence shown here is derived from an EMBL/GenBank/DDBJ whole genome shotgun (WGS) entry which is preliminary data.</text>
</comment>
<proteinExistence type="predicted"/>
<organism evidence="1 2">
    <name type="scientific">Smittium culicis</name>
    <dbReference type="NCBI Taxonomy" id="133412"/>
    <lineage>
        <taxon>Eukaryota</taxon>
        <taxon>Fungi</taxon>
        <taxon>Fungi incertae sedis</taxon>
        <taxon>Zoopagomycota</taxon>
        <taxon>Kickxellomycotina</taxon>
        <taxon>Harpellomycetes</taxon>
        <taxon>Harpellales</taxon>
        <taxon>Legeriomycetaceae</taxon>
        <taxon>Smittium</taxon>
    </lineage>
</organism>
<accession>A0A1R1YLF3</accession>